<feature type="non-terminal residue" evidence="4">
    <location>
        <position position="1"/>
    </location>
</feature>
<dbReference type="InterPro" id="IPR045550">
    <property type="entry name" value="AARE_N"/>
</dbReference>
<dbReference type="EMBL" id="CAJHNH020002780">
    <property type="protein sequence ID" value="CAG5127754.1"/>
    <property type="molecule type" value="Genomic_DNA"/>
</dbReference>
<keyword evidence="2" id="KW-0378">Hydrolase</keyword>
<name>A0A8S3ZDR2_9EUPU</name>
<dbReference type="SUPFAM" id="SSF82171">
    <property type="entry name" value="DPP6 N-terminal domain-like"/>
    <property type="match status" value="1"/>
</dbReference>
<reference evidence="4" key="1">
    <citation type="submission" date="2021-04" db="EMBL/GenBank/DDBJ databases">
        <authorList>
            <consortium name="Molecular Ecology Group"/>
        </authorList>
    </citation>
    <scope>NUCLEOTIDE SEQUENCE</scope>
</reference>
<sequence>ASEIVSIYRELASYPTASRGEIFPSQDGKTLQVQSVWSQRNIERKEKTNLNRWHTIAVPTGDVISATPPQEVKNESWNKLSPSGKLRAVVRTLKDKKNEDKQYLEIFDATRRLKTIDVLALEKHGKIIDNDGQFGSFEWSSSEGHILYMAEKKKPNTGGFFDAKAFKDIGAGGDEEVASGKNDDVKRAIWTPDDAGVIVCAWNHEPYRLGLRFCFQRKSYLYFLDIEKNSYEILSEEGRAVRFPRFSPDLSKLVYLDIPVGGAHNQCSRLVR</sequence>
<organism evidence="4 5">
    <name type="scientific">Candidula unifasciata</name>
    <dbReference type="NCBI Taxonomy" id="100452"/>
    <lineage>
        <taxon>Eukaryota</taxon>
        <taxon>Metazoa</taxon>
        <taxon>Spiralia</taxon>
        <taxon>Lophotrochozoa</taxon>
        <taxon>Mollusca</taxon>
        <taxon>Gastropoda</taxon>
        <taxon>Heterobranchia</taxon>
        <taxon>Euthyneura</taxon>
        <taxon>Panpulmonata</taxon>
        <taxon>Eupulmonata</taxon>
        <taxon>Stylommatophora</taxon>
        <taxon>Helicina</taxon>
        <taxon>Helicoidea</taxon>
        <taxon>Geomitridae</taxon>
        <taxon>Candidula</taxon>
    </lineage>
</organism>
<dbReference type="Proteomes" id="UP000678393">
    <property type="component" value="Unassembled WGS sequence"/>
</dbReference>
<dbReference type="AlphaFoldDB" id="A0A8S3ZDR2"/>
<evidence type="ECO:0000256" key="2">
    <source>
        <dbReference type="ARBA" id="ARBA00022801"/>
    </source>
</evidence>
<accession>A0A8S3ZDR2</accession>
<proteinExistence type="inferred from homology"/>
<evidence type="ECO:0000256" key="1">
    <source>
        <dbReference type="ARBA" id="ARBA00010040"/>
    </source>
</evidence>
<evidence type="ECO:0000313" key="5">
    <source>
        <dbReference type="Proteomes" id="UP000678393"/>
    </source>
</evidence>
<comment type="similarity">
    <text evidence="1">Belongs to the peptidase S9C family.</text>
</comment>
<protein>
    <recommendedName>
        <fullName evidence="3">Acylamino-acid-releasing enzyme N-terminal domain-containing protein</fullName>
    </recommendedName>
</protein>
<dbReference type="PANTHER" id="PTHR42776">
    <property type="entry name" value="SERINE PEPTIDASE S9 FAMILY MEMBER"/>
    <property type="match status" value="1"/>
</dbReference>
<dbReference type="OrthoDB" id="416344at2759"/>
<evidence type="ECO:0000313" key="4">
    <source>
        <dbReference type="EMBL" id="CAG5127754.1"/>
    </source>
</evidence>
<evidence type="ECO:0000259" key="3">
    <source>
        <dbReference type="Pfam" id="PF19283"/>
    </source>
</evidence>
<dbReference type="GO" id="GO:0004252">
    <property type="term" value="F:serine-type endopeptidase activity"/>
    <property type="evidence" value="ECO:0007669"/>
    <property type="project" value="TreeGrafter"/>
</dbReference>
<dbReference type="PANTHER" id="PTHR42776:SF4">
    <property type="entry name" value="ACYLAMINO-ACID-RELEASING ENZYME"/>
    <property type="match status" value="1"/>
</dbReference>
<gene>
    <name evidence="4" type="ORF">CUNI_LOCUS13312</name>
</gene>
<feature type="non-terminal residue" evidence="4">
    <location>
        <position position="272"/>
    </location>
</feature>
<keyword evidence="5" id="KW-1185">Reference proteome</keyword>
<dbReference type="Pfam" id="PF19283">
    <property type="entry name" value="APEH_N"/>
    <property type="match status" value="1"/>
</dbReference>
<feature type="domain" description="Acylamino-acid-releasing enzyme N-terminal" evidence="3">
    <location>
        <begin position="7"/>
        <end position="178"/>
    </location>
</feature>
<comment type="caution">
    <text evidence="4">The sequence shown here is derived from an EMBL/GenBank/DDBJ whole genome shotgun (WGS) entry which is preliminary data.</text>
</comment>